<evidence type="ECO:0000313" key="7">
    <source>
        <dbReference type="EMBL" id="MDR7092788.1"/>
    </source>
</evidence>
<feature type="domain" description="Maltose/galactoside acetyltransferase" evidence="6">
    <location>
        <begin position="5"/>
        <end position="60"/>
    </location>
</feature>
<reference evidence="7 8" key="1">
    <citation type="submission" date="2023-07" db="EMBL/GenBank/DDBJ databases">
        <title>Sorghum-associated microbial communities from plants grown in Nebraska, USA.</title>
        <authorList>
            <person name="Schachtman D."/>
        </authorList>
    </citation>
    <scope>NUCLEOTIDE SEQUENCE [LARGE SCALE GENOMIC DNA]</scope>
    <source>
        <strain evidence="7 8">BE240</strain>
    </source>
</reference>
<dbReference type="EMBL" id="JAVDWE010000001">
    <property type="protein sequence ID" value="MDR7092788.1"/>
    <property type="molecule type" value="Genomic_DNA"/>
</dbReference>
<dbReference type="Gene3D" id="2.160.10.10">
    <property type="entry name" value="Hexapeptide repeat proteins"/>
    <property type="match status" value="1"/>
</dbReference>
<keyword evidence="8" id="KW-1185">Reference proteome</keyword>
<keyword evidence="3" id="KW-0677">Repeat</keyword>
<evidence type="ECO:0000259" key="6">
    <source>
        <dbReference type="SMART" id="SM01266"/>
    </source>
</evidence>
<evidence type="ECO:0000313" key="8">
    <source>
        <dbReference type="Proteomes" id="UP001265550"/>
    </source>
</evidence>
<dbReference type="InterPro" id="IPR024688">
    <property type="entry name" value="Mac_dom"/>
</dbReference>
<protein>
    <recommendedName>
        <fullName evidence="5">Acetyltransferase</fullName>
        <ecNumber evidence="5">2.3.1.-</ecNumber>
    </recommendedName>
</protein>
<comment type="caution">
    <text evidence="7">The sequence shown here is derived from an EMBL/GenBank/DDBJ whole genome shotgun (WGS) entry which is preliminary data.</text>
</comment>
<name>A0ABU1V687_9BURK</name>
<evidence type="ECO:0000256" key="5">
    <source>
        <dbReference type="RuleBase" id="RU367021"/>
    </source>
</evidence>
<dbReference type="InterPro" id="IPR001451">
    <property type="entry name" value="Hexapep"/>
</dbReference>
<keyword evidence="4 5" id="KW-0012">Acyltransferase</keyword>
<gene>
    <name evidence="7" type="ORF">J2X09_000511</name>
</gene>
<proteinExistence type="inferred from homology"/>
<dbReference type="SMART" id="SM01266">
    <property type="entry name" value="Mac"/>
    <property type="match status" value="1"/>
</dbReference>
<dbReference type="InterPro" id="IPR018357">
    <property type="entry name" value="Hexapep_transf_CS"/>
</dbReference>
<dbReference type="Proteomes" id="UP001265550">
    <property type="component" value="Unassembled WGS sequence"/>
</dbReference>
<dbReference type="SUPFAM" id="SSF51161">
    <property type="entry name" value="Trimeric LpxA-like enzymes"/>
    <property type="match status" value="1"/>
</dbReference>
<evidence type="ECO:0000256" key="1">
    <source>
        <dbReference type="ARBA" id="ARBA00007274"/>
    </source>
</evidence>
<dbReference type="PROSITE" id="PS00101">
    <property type="entry name" value="HEXAPEP_TRANSFERASES"/>
    <property type="match status" value="1"/>
</dbReference>
<dbReference type="RefSeq" id="WP_204731786.1">
    <property type="nucleotide sequence ID" value="NZ_JAVDWE010000001.1"/>
</dbReference>
<dbReference type="InterPro" id="IPR011004">
    <property type="entry name" value="Trimer_LpxA-like_sf"/>
</dbReference>
<organism evidence="7 8">
    <name type="scientific">Hydrogenophaga laconesensis</name>
    <dbReference type="NCBI Taxonomy" id="1805971"/>
    <lineage>
        <taxon>Bacteria</taxon>
        <taxon>Pseudomonadati</taxon>
        <taxon>Pseudomonadota</taxon>
        <taxon>Betaproteobacteria</taxon>
        <taxon>Burkholderiales</taxon>
        <taxon>Comamonadaceae</taxon>
        <taxon>Hydrogenophaga</taxon>
    </lineage>
</organism>
<dbReference type="Pfam" id="PF12464">
    <property type="entry name" value="Mac"/>
    <property type="match status" value="1"/>
</dbReference>
<dbReference type="InterPro" id="IPR039369">
    <property type="entry name" value="LacA-like"/>
</dbReference>
<evidence type="ECO:0000256" key="4">
    <source>
        <dbReference type="ARBA" id="ARBA00023315"/>
    </source>
</evidence>
<keyword evidence="2 5" id="KW-0808">Transferase</keyword>
<evidence type="ECO:0000256" key="3">
    <source>
        <dbReference type="ARBA" id="ARBA00022737"/>
    </source>
</evidence>
<dbReference type="Pfam" id="PF00132">
    <property type="entry name" value="Hexapep"/>
    <property type="match status" value="1"/>
</dbReference>
<dbReference type="EC" id="2.3.1.-" evidence="5"/>
<evidence type="ECO:0000256" key="2">
    <source>
        <dbReference type="ARBA" id="ARBA00022679"/>
    </source>
</evidence>
<accession>A0ABU1V687</accession>
<sequence>MRTEAEKALAGEIYDANFDPALIVARLRTKQALKAYNDTDPTDLDSRDRQLRALLGRAGRNLLIEQPFRCDYGTNIQVGDNFYANFNLTILDANRVVIGNNVFIAPNVGLHTAGHPLDVKRRNAGLEYAKPITIGHNVWIGAGVNVMPGVSIGDNSVIGAGSVVTRDVPANVVAAGVPCRVIKSIAALNDE</sequence>
<dbReference type="PANTHER" id="PTHR43017">
    <property type="entry name" value="GALACTOSIDE O-ACETYLTRANSFERASE"/>
    <property type="match status" value="1"/>
</dbReference>
<dbReference type="PANTHER" id="PTHR43017:SF1">
    <property type="entry name" value="ACETYLTRANSFERASE YJL218W-RELATED"/>
    <property type="match status" value="1"/>
</dbReference>
<comment type="similarity">
    <text evidence="1 5">Belongs to the transferase hexapeptide repeat family.</text>
</comment>
<dbReference type="CDD" id="cd03357">
    <property type="entry name" value="LbH_MAT_GAT"/>
    <property type="match status" value="1"/>
</dbReference>